<dbReference type="PRINTS" id="PR00502">
    <property type="entry name" value="NUDIXFAMILY"/>
</dbReference>
<dbReference type="PROSITE" id="PS00893">
    <property type="entry name" value="NUDIX_BOX"/>
    <property type="match status" value="1"/>
</dbReference>
<evidence type="ECO:0000313" key="8">
    <source>
        <dbReference type="EMBL" id="GAA0506018.1"/>
    </source>
</evidence>
<name>A0ABP3LSG5_9PSEU</name>
<evidence type="ECO:0000259" key="7">
    <source>
        <dbReference type="PROSITE" id="PS51462"/>
    </source>
</evidence>
<reference evidence="9" key="1">
    <citation type="journal article" date="2019" name="Int. J. Syst. Evol. Microbiol.">
        <title>The Global Catalogue of Microorganisms (GCM) 10K type strain sequencing project: providing services to taxonomists for standard genome sequencing and annotation.</title>
        <authorList>
            <consortium name="The Broad Institute Genomics Platform"/>
            <consortium name="The Broad Institute Genome Sequencing Center for Infectious Disease"/>
            <person name="Wu L."/>
            <person name="Ma J."/>
        </authorList>
    </citation>
    <scope>NUCLEOTIDE SEQUENCE [LARGE SCALE GENOMIC DNA]</scope>
    <source>
        <strain evidence="9">JCM 10664</strain>
    </source>
</reference>
<proteinExistence type="inferred from homology"/>
<dbReference type="PANTHER" id="PTHR43046:SF12">
    <property type="entry name" value="GDP-MANNOSE MANNOSYL HYDROLASE"/>
    <property type="match status" value="1"/>
</dbReference>
<evidence type="ECO:0000256" key="5">
    <source>
        <dbReference type="RuleBase" id="RU003476"/>
    </source>
</evidence>
<dbReference type="InterPro" id="IPR020084">
    <property type="entry name" value="NUDIX_hydrolase_CS"/>
</dbReference>
<evidence type="ECO:0000256" key="4">
    <source>
        <dbReference type="ARBA" id="ARBA00022842"/>
    </source>
</evidence>
<feature type="domain" description="Nudix hydrolase" evidence="7">
    <location>
        <begin position="1"/>
        <end position="110"/>
    </location>
</feature>
<accession>A0ABP3LSG5</accession>
<evidence type="ECO:0000256" key="6">
    <source>
        <dbReference type="SAM" id="MobiDB-lite"/>
    </source>
</evidence>
<evidence type="ECO:0000256" key="2">
    <source>
        <dbReference type="ARBA" id="ARBA00005582"/>
    </source>
</evidence>
<keyword evidence="4" id="KW-0460">Magnesium</keyword>
<dbReference type="PROSITE" id="PS51462">
    <property type="entry name" value="NUDIX"/>
    <property type="match status" value="1"/>
</dbReference>
<protein>
    <recommendedName>
        <fullName evidence="7">Nudix hydrolase domain-containing protein</fullName>
    </recommendedName>
</protein>
<comment type="similarity">
    <text evidence="2 5">Belongs to the Nudix hydrolase family.</text>
</comment>
<dbReference type="InterPro" id="IPR015797">
    <property type="entry name" value="NUDIX_hydrolase-like_dom_sf"/>
</dbReference>
<dbReference type="Gene3D" id="3.90.79.10">
    <property type="entry name" value="Nucleoside Triphosphate Pyrophosphohydrolase"/>
    <property type="match status" value="1"/>
</dbReference>
<keyword evidence="3 5" id="KW-0378">Hydrolase</keyword>
<dbReference type="SUPFAM" id="SSF55811">
    <property type="entry name" value="Nudix"/>
    <property type="match status" value="1"/>
</dbReference>
<comment type="cofactor">
    <cofactor evidence="1">
        <name>Mg(2+)</name>
        <dbReference type="ChEBI" id="CHEBI:18420"/>
    </cofactor>
</comment>
<feature type="region of interest" description="Disordered" evidence="6">
    <location>
        <begin position="104"/>
        <end position="130"/>
    </location>
</feature>
<dbReference type="Pfam" id="PF00293">
    <property type="entry name" value="NUDIX"/>
    <property type="match status" value="1"/>
</dbReference>
<evidence type="ECO:0000256" key="3">
    <source>
        <dbReference type="ARBA" id="ARBA00022801"/>
    </source>
</evidence>
<dbReference type="Proteomes" id="UP001500220">
    <property type="component" value="Unassembled WGS sequence"/>
</dbReference>
<evidence type="ECO:0000313" key="9">
    <source>
        <dbReference type="Proteomes" id="UP001500220"/>
    </source>
</evidence>
<sequence length="130" mass="14931">MQGPWWHLPGGLIEQDEPPSRACQREIREELGLELPPGPLFVVGWNPPRRPGSRAQFTFVFDMGVHVADDLAERIRLQHNELLNWQWLRPHQARTLLHPDIADRLDHAHATRPSAAYHEATPQPGPEPQR</sequence>
<dbReference type="EMBL" id="BAAAHC010000003">
    <property type="protein sequence ID" value="GAA0506018.1"/>
    <property type="molecule type" value="Genomic_DNA"/>
</dbReference>
<evidence type="ECO:0000256" key="1">
    <source>
        <dbReference type="ARBA" id="ARBA00001946"/>
    </source>
</evidence>
<dbReference type="InterPro" id="IPR020476">
    <property type="entry name" value="Nudix_hydrolase"/>
</dbReference>
<comment type="caution">
    <text evidence="8">The sequence shown here is derived from an EMBL/GenBank/DDBJ whole genome shotgun (WGS) entry which is preliminary data.</text>
</comment>
<dbReference type="InterPro" id="IPR000086">
    <property type="entry name" value="NUDIX_hydrolase_dom"/>
</dbReference>
<gene>
    <name evidence="8" type="ORF">GCM10009545_05050</name>
</gene>
<keyword evidence="9" id="KW-1185">Reference proteome</keyword>
<dbReference type="PANTHER" id="PTHR43046">
    <property type="entry name" value="GDP-MANNOSE MANNOSYL HYDROLASE"/>
    <property type="match status" value="1"/>
</dbReference>
<organism evidence="8 9">
    <name type="scientific">Saccharopolyspora thermophila</name>
    <dbReference type="NCBI Taxonomy" id="89367"/>
    <lineage>
        <taxon>Bacteria</taxon>
        <taxon>Bacillati</taxon>
        <taxon>Actinomycetota</taxon>
        <taxon>Actinomycetes</taxon>
        <taxon>Pseudonocardiales</taxon>
        <taxon>Pseudonocardiaceae</taxon>
        <taxon>Saccharopolyspora</taxon>
    </lineage>
</organism>